<dbReference type="GO" id="GO:0008188">
    <property type="term" value="F:neuropeptide receptor activity"/>
    <property type="evidence" value="ECO:0007669"/>
    <property type="project" value="TreeGrafter"/>
</dbReference>
<dbReference type="FunFam" id="1.20.1070.10:FF:000188">
    <property type="entry name" value="Neuropeptide S receptor"/>
    <property type="match status" value="1"/>
</dbReference>
<keyword evidence="5 10" id="KW-0297">G-protein coupled receptor</keyword>
<dbReference type="PROSITE" id="PS00237">
    <property type="entry name" value="G_PROTEIN_RECEP_F1_1"/>
    <property type="match status" value="1"/>
</dbReference>
<keyword evidence="7 10" id="KW-0675">Receptor</keyword>
<feature type="region of interest" description="Disordered" evidence="11">
    <location>
        <begin position="233"/>
        <end position="255"/>
    </location>
</feature>
<organism evidence="13 14">
    <name type="scientific">Cinara cedri</name>
    <dbReference type="NCBI Taxonomy" id="506608"/>
    <lineage>
        <taxon>Eukaryota</taxon>
        <taxon>Metazoa</taxon>
        <taxon>Ecdysozoa</taxon>
        <taxon>Arthropoda</taxon>
        <taxon>Hexapoda</taxon>
        <taxon>Insecta</taxon>
        <taxon>Pterygota</taxon>
        <taxon>Neoptera</taxon>
        <taxon>Paraneoptera</taxon>
        <taxon>Hemiptera</taxon>
        <taxon>Sternorrhyncha</taxon>
        <taxon>Aphidomorpha</taxon>
        <taxon>Aphidoidea</taxon>
        <taxon>Aphididae</taxon>
        <taxon>Lachninae</taxon>
        <taxon>Cinara</taxon>
    </lineage>
</organism>
<feature type="transmembrane region" description="Helical" evidence="10">
    <location>
        <begin position="272"/>
        <end position="297"/>
    </location>
</feature>
<keyword evidence="8 10" id="KW-0325">Glycoprotein</keyword>
<evidence type="ECO:0000256" key="3">
    <source>
        <dbReference type="ARBA" id="ARBA00022692"/>
    </source>
</evidence>
<dbReference type="InterPro" id="IPR052665">
    <property type="entry name" value="Neuropeptide-GPCR"/>
</dbReference>
<evidence type="ECO:0000256" key="2">
    <source>
        <dbReference type="ARBA" id="ARBA00022475"/>
    </source>
</evidence>
<dbReference type="GO" id="GO:0005886">
    <property type="term" value="C:plasma membrane"/>
    <property type="evidence" value="ECO:0007669"/>
    <property type="project" value="UniProtKB-SubCell"/>
</dbReference>
<evidence type="ECO:0000256" key="10">
    <source>
        <dbReference type="RuleBase" id="RU046427"/>
    </source>
</evidence>
<evidence type="ECO:0000256" key="7">
    <source>
        <dbReference type="ARBA" id="ARBA00023170"/>
    </source>
</evidence>
<dbReference type="CDD" id="cd15197">
    <property type="entry name" value="7tmA_NPSR"/>
    <property type="match status" value="1"/>
</dbReference>
<dbReference type="PANTHER" id="PTHR24224">
    <property type="entry name" value="CARDIOACCELERATORY PEPTIDE RECEPTOR-RELATED"/>
    <property type="match status" value="1"/>
</dbReference>
<dbReference type="Proteomes" id="UP000325440">
    <property type="component" value="Unassembled WGS sequence"/>
</dbReference>
<keyword evidence="2" id="KW-1003">Cell membrane</keyword>
<keyword evidence="9 10" id="KW-0807">Transducer</keyword>
<dbReference type="GO" id="GO:0005000">
    <property type="term" value="F:vasopressin receptor activity"/>
    <property type="evidence" value="ECO:0007669"/>
    <property type="project" value="InterPro"/>
</dbReference>
<evidence type="ECO:0000256" key="9">
    <source>
        <dbReference type="ARBA" id="ARBA00023224"/>
    </source>
</evidence>
<protein>
    <submittedName>
        <fullName evidence="13">Vasopressin receptor,G protein-coupled receptor, rhodopsin-like,GPCR, rhodopsin-like, 7TM</fullName>
    </submittedName>
</protein>
<dbReference type="EMBL" id="CABPRJ010001447">
    <property type="protein sequence ID" value="VVC37430.1"/>
    <property type="molecule type" value="Genomic_DNA"/>
</dbReference>
<feature type="region of interest" description="Disordered" evidence="11">
    <location>
        <begin position="1"/>
        <end position="22"/>
    </location>
</feature>
<feature type="transmembrane region" description="Helical" evidence="10">
    <location>
        <begin position="41"/>
        <end position="61"/>
    </location>
</feature>
<comment type="subcellular location">
    <subcellularLocation>
        <location evidence="1 10">Cell membrane</location>
        <topology evidence="1 10">Multi-pass membrane protein</topology>
    </subcellularLocation>
</comment>
<dbReference type="InterPro" id="IPR017452">
    <property type="entry name" value="GPCR_Rhodpsn_7TM"/>
</dbReference>
<sequence>METVTVPEEELQSTNNYANTTDESTAEEINSFFFYETVQFTVLWILFLSIVLGNGAVLVALSFNKARKNRMNFFIMHLALADLLVGLVSVMIDMIWRTTVTWTAGPIACKVVKYLQVVVTYSSTYVLVALSIDRYDAITHPMNFSSSWRRARVLIGCAWILSFVLAVPSIFMNEEKIIEGRTQCWIEMSPWQWKLYISIVATSVFVVPAVVISGCYAIIVYTIWSKSKLLSPTKSNTTLQRGTKKPEEHDIRRSSSRGIIPKAKIKTVKMTFVIVFVFIMCWSPYIVFDLLQVYGYIPKTQSNVALASFIQSLAPLNSAANPIIYCLFSTHICRSLRQVPPFKWLLCCRNGNQEQLSYTETLTSSNRQVNTSLLRNATVHMHSVVRAPVLDRMGISVEKNSYADSLL</sequence>
<reference evidence="13 14" key="1">
    <citation type="submission" date="2019-08" db="EMBL/GenBank/DDBJ databases">
        <authorList>
            <person name="Alioto T."/>
            <person name="Alioto T."/>
            <person name="Gomez Garrido J."/>
        </authorList>
    </citation>
    <scope>NUCLEOTIDE SEQUENCE [LARGE SCALE GENOMIC DNA]</scope>
</reference>
<dbReference type="SUPFAM" id="SSF81321">
    <property type="entry name" value="Family A G protein-coupled receptor-like"/>
    <property type="match status" value="1"/>
</dbReference>
<feature type="transmembrane region" description="Helical" evidence="10">
    <location>
        <begin position="153"/>
        <end position="171"/>
    </location>
</feature>
<dbReference type="PRINTS" id="PR00896">
    <property type="entry name" value="VASOPRESSINR"/>
</dbReference>
<evidence type="ECO:0000256" key="4">
    <source>
        <dbReference type="ARBA" id="ARBA00022989"/>
    </source>
</evidence>
<gene>
    <name evidence="13" type="ORF">CINCED_3A016560</name>
</gene>
<feature type="transmembrane region" description="Helical" evidence="10">
    <location>
        <begin position="309"/>
        <end position="328"/>
    </location>
</feature>
<evidence type="ECO:0000259" key="12">
    <source>
        <dbReference type="PROSITE" id="PS50262"/>
    </source>
</evidence>
<accession>A0A5E4N501</accession>
<evidence type="ECO:0000256" key="5">
    <source>
        <dbReference type="ARBA" id="ARBA00023040"/>
    </source>
</evidence>
<feature type="compositionally biased region" description="Polar residues" evidence="11">
    <location>
        <begin position="12"/>
        <end position="22"/>
    </location>
</feature>
<dbReference type="InterPro" id="IPR001817">
    <property type="entry name" value="Vasoprsn_rcpt"/>
</dbReference>
<name>A0A5E4N501_9HEMI</name>
<keyword evidence="14" id="KW-1185">Reference proteome</keyword>
<evidence type="ECO:0000256" key="8">
    <source>
        <dbReference type="ARBA" id="ARBA00023180"/>
    </source>
</evidence>
<dbReference type="PRINTS" id="PR00237">
    <property type="entry name" value="GPCRRHODOPSN"/>
</dbReference>
<feature type="transmembrane region" description="Helical" evidence="10">
    <location>
        <begin position="73"/>
        <end position="92"/>
    </location>
</feature>
<evidence type="ECO:0000256" key="1">
    <source>
        <dbReference type="ARBA" id="ARBA00004651"/>
    </source>
</evidence>
<dbReference type="InterPro" id="IPR000276">
    <property type="entry name" value="GPCR_Rhodpsn"/>
</dbReference>
<dbReference type="AlphaFoldDB" id="A0A5E4N501"/>
<keyword evidence="3 10" id="KW-0812">Transmembrane</keyword>
<evidence type="ECO:0000313" key="14">
    <source>
        <dbReference type="Proteomes" id="UP000325440"/>
    </source>
</evidence>
<evidence type="ECO:0000256" key="6">
    <source>
        <dbReference type="ARBA" id="ARBA00023136"/>
    </source>
</evidence>
<dbReference type="PANTHER" id="PTHR24224:SF6">
    <property type="entry name" value="CARDIOACCELERATORY PEPTIDE RECEPTOR-RELATED"/>
    <property type="match status" value="1"/>
</dbReference>
<feature type="transmembrane region" description="Helical" evidence="10">
    <location>
        <begin position="195"/>
        <end position="224"/>
    </location>
</feature>
<feature type="transmembrane region" description="Helical" evidence="10">
    <location>
        <begin position="112"/>
        <end position="132"/>
    </location>
</feature>
<dbReference type="Gene3D" id="1.20.1070.10">
    <property type="entry name" value="Rhodopsin 7-helix transmembrane proteins"/>
    <property type="match status" value="1"/>
</dbReference>
<dbReference type="PROSITE" id="PS50262">
    <property type="entry name" value="G_PROTEIN_RECEP_F1_2"/>
    <property type="match status" value="1"/>
</dbReference>
<dbReference type="OrthoDB" id="5987909at2759"/>
<keyword evidence="4 10" id="KW-1133">Transmembrane helix</keyword>
<evidence type="ECO:0000313" key="13">
    <source>
        <dbReference type="EMBL" id="VVC37430.1"/>
    </source>
</evidence>
<dbReference type="Pfam" id="PF00001">
    <property type="entry name" value="7tm_1"/>
    <property type="match status" value="1"/>
</dbReference>
<keyword evidence="6 10" id="KW-0472">Membrane</keyword>
<evidence type="ECO:0000256" key="11">
    <source>
        <dbReference type="SAM" id="MobiDB-lite"/>
    </source>
</evidence>
<feature type="compositionally biased region" description="Basic and acidic residues" evidence="11">
    <location>
        <begin position="244"/>
        <end position="253"/>
    </location>
</feature>
<proteinExistence type="inferred from homology"/>
<comment type="similarity">
    <text evidence="10">Belongs to the G-protein coupled receptor 1 family. Vasopressin/oxytocin receptor subfamily.</text>
</comment>
<feature type="domain" description="G-protein coupled receptors family 1 profile" evidence="12">
    <location>
        <begin position="53"/>
        <end position="325"/>
    </location>
</feature>